<gene>
    <name evidence="1" type="ORF">FZ934_08265</name>
</gene>
<name>A0A5Q0C910_9HYPH</name>
<reference evidence="1 2" key="1">
    <citation type="submission" date="2019-08" db="EMBL/GenBank/DDBJ databases">
        <title>Prosopis cineraria nodule microbiome.</title>
        <authorList>
            <person name="Ali R."/>
            <person name="Chaluvadi S.R."/>
            <person name="Wang X."/>
        </authorList>
    </citation>
    <scope>NUCLEOTIDE SEQUENCE [LARGE SCALE GENOMIC DNA]</scope>
    <source>
        <strain evidence="1 2">BG7</strain>
    </source>
</reference>
<sequence length="84" mass="9585">MLSPTDASFGGTYAFKFKPGRFPATVVEPKSRGDLILHRTNKSRCWLVDRKNYNFMWCREDVMPGGTEVGCRIQRFEERGALGP</sequence>
<dbReference type="KEGG" id="rgr:FZ934_08265"/>
<dbReference type="Proteomes" id="UP000326881">
    <property type="component" value="Chromosome"/>
</dbReference>
<dbReference type="EMBL" id="CP043498">
    <property type="protein sequence ID" value="QFY60427.1"/>
    <property type="molecule type" value="Genomic_DNA"/>
</dbReference>
<organism evidence="1 2">
    <name type="scientific">Rhizobium grahamii</name>
    <dbReference type="NCBI Taxonomy" id="1120045"/>
    <lineage>
        <taxon>Bacteria</taxon>
        <taxon>Pseudomonadati</taxon>
        <taxon>Pseudomonadota</taxon>
        <taxon>Alphaproteobacteria</taxon>
        <taxon>Hyphomicrobiales</taxon>
        <taxon>Rhizobiaceae</taxon>
        <taxon>Rhizobium/Agrobacterium group</taxon>
        <taxon>Rhizobium</taxon>
    </lineage>
</organism>
<evidence type="ECO:0000313" key="2">
    <source>
        <dbReference type="Proteomes" id="UP000326881"/>
    </source>
</evidence>
<keyword evidence="2" id="KW-1185">Reference proteome</keyword>
<dbReference type="AlphaFoldDB" id="A0A5Q0C910"/>
<evidence type="ECO:0000313" key="1">
    <source>
        <dbReference type="EMBL" id="QFY60427.1"/>
    </source>
</evidence>
<proteinExistence type="predicted"/>
<accession>A0A5Q0C910</accession>
<protein>
    <submittedName>
        <fullName evidence="1">Uncharacterized protein</fullName>
    </submittedName>
</protein>
<dbReference type="RefSeq" id="WP_153270669.1">
    <property type="nucleotide sequence ID" value="NZ_CP043498.1"/>
</dbReference>